<proteinExistence type="predicted"/>
<protein>
    <recommendedName>
        <fullName evidence="3">F-box associated domain-containing protein</fullName>
    </recommendedName>
</protein>
<evidence type="ECO:0000313" key="1">
    <source>
        <dbReference type="EMBL" id="KAG6435822.1"/>
    </source>
</evidence>
<name>A0A8X9AB71_SALSN</name>
<accession>A0A8X9AB71</accession>
<comment type="caution">
    <text evidence="1">The sequence shown here is derived from an EMBL/GenBank/DDBJ whole genome shotgun (WGS) entry which is preliminary data.</text>
</comment>
<organism evidence="1">
    <name type="scientific">Salvia splendens</name>
    <name type="common">Scarlet sage</name>
    <dbReference type="NCBI Taxonomy" id="180675"/>
    <lineage>
        <taxon>Eukaryota</taxon>
        <taxon>Viridiplantae</taxon>
        <taxon>Streptophyta</taxon>
        <taxon>Embryophyta</taxon>
        <taxon>Tracheophyta</taxon>
        <taxon>Spermatophyta</taxon>
        <taxon>Magnoliopsida</taxon>
        <taxon>eudicotyledons</taxon>
        <taxon>Gunneridae</taxon>
        <taxon>Pentapetalae</taxon>
        <taxon>asterids</taxon>
        <taxon>lamiids</taxon>
        <taxon>Lamiales</taxon>
        <taxon>Lamiaceae</taxon>
        <taxon>Nepetoideae</taxon>
        <taxon>Mentheae</taxon>
        <taxon>Salviinae</taxon>
        <taxon>Salvia</taxon>
        <taxon>Salvia subgen. Calosphace</taxon>
        <taxon>core Calosphace</taxon>
    </lineage>
</organism>
<keyword evidence="2" id="KW-1185">Reference proteome</keyword>
<dbReference type="AlphaFoldDB" id="A0A8X9AB71"/>
<reference evidence="1" key="1">
    <citation type="submission" date="2018-01" db="EMBL/GenBank/DDBJ databases">
        <authorList>
            <person name="Mao J.F."/>
        </authorList>
    </citation>
    <scope>NUCLEOTIDE SEQUENCE</scope>
    <source>
        <strain evidence="1">Huo1</strain>
        <tissue evidence="1">Leaf</tissue>
    </source>
</reference>
<dbReference type="Proteomes" id="UP000298416">
    <property type="component" value="Unassembled WGS sequence"/>
</dbReference>
<dbReference type="EMBL" id="PNBA02000001">
    <property type="protein sequence ID" value="KAG6435822.1"/>
    <property type="molecule type" value="Genomic_DNA"/>
</dbReference>
<reference evidence="1" key="2">
    <citation type="submission" date="2020-08" db="EMBL/GenBank/DDBJ databases">
        <title>Plant Genome Project.</title>
        <authorList>
            <person name="Zhang R.-G."/>
        </authorList>
    </citation>
    <scope>NUCLEOTIDE SEQUENCE</scope>
    <source>
        <strain evidence="1">Huo1</strain>
        <tissue evidence="1">Leaf</tissue>
    </source>
</reference>
<evidence type="ECO:0000313" key="2">
    <source>
        <dbReference type="Proteomes" id="UP000298416"/>
    </source>
</evidence>
<evidence type="ECO:0008006" key="3">
    <source>
        <dbReference type="Google" id="ProtNLM"/>
    </source>
</evidence>
<gene>
    <name evidence="1" type="ORF">SASPL_100700</name>
</gene>
<sequence length="175" mass="20162">MRIWYSNYYKFNLVDVTGAGPFGDRRSREVALALSSISGQEQWRGALGNEGQGKTVSTNETEYVAAVCSGIKQCGLGLRSMLADLGHQQNKVTRIFCEATCRAQNSTWSLHRGLIFWRMITLKDCLCFCERSSVYEMVIWLVKDYENEKSWTKEFVIPLNSGGVKFIYIQRFWKW</sequence>